<dbReference type="Pfam" id="PF12146">
    <property type="entry name" value="Hydrolase_4"/>
    <property type="match status" value="1"/>
</dbReference>
<feature type="domain" description="Serine aminopeptidase S33" evidence="1">
    <location>
        <begin position="69"/>
        <end position="300"/>
    </location>
</feature>
<evidence type="ECO:0000313" key="2">
    <source>
        <dbReference type="EMBL" id="GAA4650801.1"/>
    </source>
</evidence>
<dbReference type="PRINTS" id="PR00111">
    <property type="entry name" value="ABHYDROLASE"/>
</dbReference>
<proteinExistence type="predicted"/>
<dbReference type="PANTHER" id="PTHR11614">
    <property type="entry name" value="PHOSPHOLIPASE-RELATED"/>
    <property type="match status" value="1"/>
</dbReference>
<dbReference type="InterPro" id="IPR022742">
    <property type="entry name" value="Hydrolase_4"/>
</dbReference>
<name>A0ABP8V4E3_9GAMM</name>
<dbReference type="InterPro" id="IPR029058">
    <property type="entry name" value="AB_hydrolase_fold"/>
</dbReference>
<dbReference type="EMBL" id="BAABFL010000421">
    <property type="protein sequence ID" value="GAA4650801.1"/>
    <property type="molecule type" value="Genomic_DNA"/>
</dbReference>
<gene>
    <name evidence="2" type="ORF">GCM10023116_30840</name>
</gene>
<dbReference type="Gene3D" id="3.40.50.1820">
    <property type="entry name" value="alpha/beta hydrolase"/>
    <property type="match status" value="1"/>
</dbReference>
<comment type="caution">
    <text evidence="2">The sequence shown here is derived from an EMBL/GenBank/DDBJ whole genome shotgun (WGS) entry which is preliminary data.</text>
</comment>
<dbReference type="Proteomes" id="UP001500604">
    <property type="component" value="Unassembled WGS sequence"/>
</dbReference>
<accession>A0ABP8V4E3</accession>
<dbReference type="InterPro" id="IPR051044">
    <property type="entry name" value="MAG_DAG_Lipase"/>
</dbReference>
<dbReference type="InterPro" id="IPR000073">
    <property type="entry name" value="AB_hydrolase_1"/>
</dbReference>
<keyword evidence="2" id="KW-0378">Hydrolase</keyword>
<protein>
    <submittedName>
        <fullName evidence="2">Alpha/beta hydrolase</fullName>
    </submittedName>
</protein>
<keyword evidence="3" id="KW-1185">Reference proteome</keyword>
<dbReference type="GO" id="GO:0016787">
    <property type="term" value="F:hydrolase activity"/>
    <property type="evidence" value="ECO:0007669"/>
    <property type="project" value="UniProtKB-KW"/>
</dbReference>
<dbReference type="SUPFAM" id="SSF53474">
    <property type="entry name" value="alpha/beta-Hydrolases"/>
    <property type="match status" value="1"/>
</dbReference>
<sequence length="320" mass="36782">MNRQIIENLKSSLPALELGSALEPDADLRAYLDFYAMSPEHFLPGVQHDIGFLEVDGYKLATHVWRPEHPVGTVLLVHGYYDHAGLYGHLVRFWLEEGYAVIIHDLPGHGLSSGSIASIDCFSRYSMVFRHCLEWARGKLPGPWYLQGQSTGGAIITDTLVNYPELMERYDIADVFLMAPLVRPMLWRMGLVQYFLLRTFVSSVPRSRSNNSNDQAFLEFLANDPLQSNILPVEWVGALHQWIRRIESFRKPCPCSPLIIQGQRDKTVNWQHNLKVLKRLYTNPDVFLIPDGCHHLANEIESIREQYFEVIRKRLAKRQG</sequence>
<reference evidence="3" key="1">
    <citation type="journal article" date="2019" name="Int. J. Syst. Evol. Microbiol.">
        <title>The Global Catalogue of Microorganisms (GCM) 10K type strain sequencing project: providing services to taxonomists for standard genome sequencing and annotation.</title>
        <authorList>
            <consortium name="The Broad Institute Genomics Platform"/>
            <consortium name="The Broad Institute Genome Sequencing Center for Infectious Disease"/>
            <person name="Wu L."/>
            <person name="Ma J."/>
        </authorList>
    </citation>
    <scope>NUCLEOTIDE SEQUENCE [LARGE SCALE GENOMIC DNA]</scope>
    <source>
        <strain evidence="3">JCM 17805</strain>
    </source>
</reference>
<dbReference type="RefSeq" id="WP_345197047.1">
    <property type="nucleotide sequence ID" value="NZ_BAABFL010000421.1"/>
</dbReference>
<evidence type="ECO:0000313" key="3">
    <source>
        <dbReference type="Proteomes" id="UP001500604"/>
    </source>
</evidence>
<evidence type="ECO:0000259" key="1">
    <source>
        <dbReference type="Pfam" id="PF12146"/>
    </source>
</evidence>
<organism evidence="2 3">
    <name type="scientific">Kistimonas scapharcae</name>
    <dbReference type="NCBI Taxonomy" id="1036133"/>
    <lineage>
        <taxon>Bacteria</taxon>
        <taxon>Pseudomonadati</taxon>
        <taxon>Pseudomonadota</taxon>
        <taxon>Gammaproteobacteria</taxon>
        <taxon>Oceanospirillales</taxon>
        <taxon>Endozoicomonadaceae</taxon>
        <taxon>Kistimonas</taxon>
    </lineage>
</organism>